<dbReference type="PANTHER" id="PTHR43273:SF8">
    <property type="entry name" value="RADICAL SAM DOMAIN PROTEIN"/>
    <property type="match status" value="1"/>
</dbReference>
<dbReference type="Proteomes" id="UP000578449">
    <property type="component" value="Unassembled WGS sequence"/>
</dbReference>
<dbReference type="InterPro" id="IPR026335">
    <property type="entry name" value="rSAM_SPASM_FxsB"/>
</dbReference>
<dbReference type="GO" id="GO:0051536">
    <property type="term" value="F:iron-sulfur cluster binding"/>
    <property type="evidence" value="ECO:0007669"/>
    <property type="project" value="UniProtKB-KW"/>
</dbReference>
<evidence type="ECO:0000256" key="2">
    <source>
        <dbReference type="ARBA" id="ARBA00022723"/>
    </source>
</evidence>
<dbReference type="Pfam" id="PF04055">
    <property type="entry name" value="Radical_SAM"/>
    <property type="match status" value="1"/>
</dbReference>
<keyword evidence="3" id="KW-0408">Iron</keyword>
<accession>A0A840PMB2</accession>
<organism evidence="7 8">
    <name type="scientific">Thermocatellispora tengchongensis</name>
    <dbReference type="NCBI Taxonomy" id="1073253"/>
    <lineage>
        <taxon>Bacteria</taxon>
        <taxon>Bacillati</taxon>
        <taxon>Actinomycetota</taxon>
        <taxon>Actinomycetes</taxon>
        <taxon>Streptosporangiales</taxon>
        <taxon>Streptosporangiaceae</taxon>
        <taxon>Thermocatellispora</taxon>
    </lineage>
</organism>
<name>A0A840PMB2_9ACTN</name>
<evidence type="ECO:0000256" key="3">
    <source>
        <dbReference type="ARBA" id="ARBA00023004"/>
    </source>
</evidence>
<evidence type="ECO:0000313" key="7">
    <source>
        <dbReference type="EMBL" id="MBB5139143.1"/>
    </source>
</evidence>
<dbReference type="SFLD" id="SFLDG01067">
    <property type="entry name" value="SPASM/twitch_domain_containing"/>
    <property type="match status" value="1"/>
</dbReference>
<feature type="domain" description="Radical SAM core" evidence="6">
    <location>
        <begin position="23"/>
        <end position="263"/>
    </location>
</feature>
<keyword evidence="4" id="KW-0411">Iron-sulfur</keyword>
<evidence type="ECO:0000256" key="4">
    <source>
        <dbReference type="ARBA" id="ARBA00023014"/>
    </source>
</evidence>
<dbReference type="InterPro" id="IPR007197">
    <property type="entry name" value="rSAM"/>
</dbReference>
<dbReference type="RefSeq" id="WP_312927018.1">
    <property type="nucleotide sequence ID" value="NZ_BAABIX010000016.1"/>
</dbReference>
<keyword evidence="8" id="KW-1185">Reference proteome</keyword>
<dbReference type="GO" id="GO:0016491">
    <property type="term" value="F:oxidoreductase activity"/>
    <property type="evidence" value="ECO:0007669"/>
    <property type="project" value="InterPro"/>
</dbReference>
<keyword evidence="1" id="KW-0949">S-adenosyl-L-methionine</keyword>
<dbReference type="SFLD" id="SFLDG01386">
    <property type="entry name" value="main_SPASM_domain-containing"/>
    <property type="match status" value="1"/>
</dbReference>
<dbReference type="GO" id="GO:0046872">
    <property type="term" value="F:metal ion binding"/>
    <property type="evidence" value="ECO:0007669"/>
    <property type="project" value="UniProtKB-KW"/>
</dbReference>
<dbReference type="AlphaFoldDB" id="A0A840PMB2"/>
<dbReference type="EMBL" id="JACHGN010000027">
    <property type="protein sequence ID" value="MBB5139143.1"/>
    <property type="molecule type" value="Genomic_DNA"/>
</dbReference>
<dbReference type="SFLD" id="SFLDS00029">
    <property type="entry name" value="Radical_SAM"/>
    <property type="match status" value="1"/>
</dbReference>
<dbReference type="SUPFAM" id="SSF102114">
    <property type="entry name" value="Radical SAM enzymes"/>
    <property type="match status" value="1"/>
</dbReference>
<dbReference type="InterPro" id="IPR058240">
    <property type="entry name" value="rSAM_sf"/>
</dbReference>
<evidence type="ECO:0000256" key="1">
    <source>
        <dbReference type="ARBA" id="ARBA00022691"/>
    </source>
</evidence>
<dbReference type="Gene3D" id="3.20.20.70">
    <property type="entry name" value="Aldolase class I"/>
    <property type="match status" value="1"/>
</dbReference>
<protein>
    <recommendedName>
        <fullName evidence="6">Radical SAM core domain-containing protein</fullName>
    </recommendedName>
</protein>
<evidence type="ECO:0000313" key="8">
    <source>
        <dbReference type="Proteomes" id="UP000578449"/>
    </source>
</evidence>
<dbReference type="InterPro" id="IPR013785">
    <property type="entry name" value="Aldolase_TIM"/>
</dbReference>
<proteinExistence type="predicted"/>
<dbReference type="InterPro" id="IPR023867">
    <property type="entry name" value="Sulphatase_maturase_rSAM"/>
</dbReference>
<keyword evidence="2" id="KW-0479">Metal-binding</keyword>
<dbReference type="NCBIfam" id="TIGR04269">
    <property type="entry name" value="SAM_SPASM_FxsB"/>
    <property type="match status" value="1"/>
</dbReference>
<evidence type="ECO:0000256" key="5">
    <source>
        <dbReference type="SAM" id="MobiDB-lite"/>
    </source>
</evidence>
<comment type="caution">
    <text evidence="7">The sequence shown here is derived from an EMBL/GenBank/DDBJ whole genome shotgun (WGS) entry which is preliminary data.</text>
</comment>
<dbReference type="SFLD" id="SFLDG01072">
    <property type="entry name" value="dehydrogenase_like"/>
    <property type="match status" value="1"/>
</dbReference>
<evidence type="ECO:0000259" key="6">
    <source>
        <dbReference type="PROSITE" id="PS51918"/>
    </source>
</evidence>
<sequence length="403" mass="43635">MKGRGAVPGVEEDRPAPSGEPLGPGPFRVFVLKIHGRCDLSCDYCYVYRGADRRWARRPVVMPRQVAERAAARIAEHVRRHALPAVRVVLHGGEPLLCRPEQIEHVVRRVRAEVGGDARVRVQMQTNGVRLGEVYLRLLDRLDVHVGVSLDGGPSAHDRHRRTASGRGSHEAVAASLARLRAEPYRHLYDGLLCVVDLDNDPVATYEALLEHEPPAVDFLLPHATWTTPPPGRAAPGATPYADWLGAVFRRWYGAERKETRVRFLEEIINLLLGGTSALGTLGRSAQSIAVVETDGGIELSDQLKVAFEGAGDTGLNVLTDPFDAVSALPQAAVLHPAAATLCPTCAACDLVRVCGGGDLAHRYRRGGGFANPSVYCPDLYALIGEIRDRLTRDVAALRAAPG</sequence>
<dbReference type="PROSITE" id="PS51918">
    <property type="entry name" value="RADICAL_SAM"/>
    <property type="match status" value="1"/>
</dbReference>
<feature type="region of interest" description="Disordered" evidence="5">
    <location>
        <begin position="1"/>
        <end position="21"/>
    </location>
</feature>
<gene>
    <name evidence="7" type="ORF">HNP84_008906</name>
</gene>
<dbReference type="CDD" id="cd01335">
    <property type="entry name" value="Radical_SAM"/>
    <property type="match status" value="1"/>
</dbReference>
<reference evidence="7 8" key="1">
    <citation type="submission" date="2020-08" db="EMBL/GenBank/DDBJ databases">
        <title>Genomic Encyclopedia of Type Strains, Phase IV (KMG-IV): sequencing the most valuable type-strain genomes for metagenomic binning, comparative biology and taxonomic classification.</title>
        <authorList>
            <person name="Goeker M."/>
        </authorList>
    </citation>
    <scope>NUCLEOTIDE SEQUENCE [LARGE SCALE GENOMIC DNA]</scope>
    <source>
        <strain evidence="7 8">DSM 45615</strain>
    </source>
</reference>
<dbReference type="PANTHER" id="PTHR43273">
    <property type="entry name" value="ANAEROBIC SULFATASE-MATURATING ENZYME HOMOLOG ASLB-RELATED"/>
    <property type="match status" value="1"/>
</dbReference>